<keyword evidence="3" id="KW-0489">Methyltransferase</keyword>
<dbReference type="InterPro" id="IPR000241">
    <property type="entry name" value="RlmKL-like_Mtase"/>
</dbReference>
<evidence type="ECO:0000313" key="10">
    <source>
        <dbReference type="Proteomes" id="UP000666915"/>
    </source>
</evidence>
<reference evidence="9 10" key="1">
    <citation type="submission" date="2021-03" db="EMBL/GenBank/DDBJ databases">
        <authorList>
            <person name="Kanchanasin P."/>
            <person name="Saeng-In P."/>
            <person name="Phongsopitanun W."/>
            <person name="Yuki M."/>
            <person name="Kudo T."/>
            <person name="Ohkuma M."/>
            <person name="Tanasupawat S."/>
        </authorList>
    </citation>
    <scope>NUCLEOTIDE SEQUENCE [LARGE SCALE GENOMIC DNA]</scope>
    <source>
        <strain evidence="9 10">L46</strain>
    </source>
</reference>
<gene>
    <name evidence="9" type="ORF">J4557_05175</name>
</gene>
<keyword evidence="6" id="KW-0680">Restriction system</keyword>
<evidence type="ECO:0000256" key="4">
    <source>
        <dbReference type="ARBA" id="ARBA00022679"/>
    </source>
</evidence>
<dbReference type="Proteomes" id="UP000666915">
    <property type="component" value="Unassembled WGS sequence"/>
</dbReference>
<keyword evidence="10" id="KW-1185">Reference proteome</keyword>
<dbReference type="SUPFAM" id="SSF53335">
    <property type="entry name" value="S-adenosyl-L-methionine-dependent methyltransferases"/>
    <property type="match status" value="1"/>
</dbReference>
<protein>
    <recommendedName>
        <fullName evidence="2">site-specific DNA-methyltransferase (cytosine-N(4)-specific)</fullName>
        <ecNumber evidence="2">2.1.1.113</ecNumber>
    </recommendedName>
</protein>
<dbReference type="Gene3D" id="3.40.50.150">
    <property type="entry name" value="Vaccinia Virus protein VP39"/>
    <property type="match status" value="2"/>
</dbReference>
<evidence type="ECO:0000313" key="9">
    <source>
        <dbReference type="EMBL" id="MBO2436909.1"/>
    </source>
</evidence>
<dbReference type="InterPro" id="IPR029063">
    <property type="entry name" value="SAM-dependent_MTases_sf"/>
</dbReference>
<name>A0ABS3QSD6_9ACTN</name>
<accession>A0ABS3QSD6</accession>
<keyword evidence="5" id="KW-0949">S-adenosyl-L-methionine</keyword>
<comment type="similarity">
    <text evidence="1">Belongs to the N(4)/N(6)-methyltransferase family. N(4) subfamily.</text>
</comment>
<evidence type="ECO:0000256" key="3">
    <source>
        <dbReference type="ARBA" id="ARBA00022603"/>
    </source>
</evidence>
<comment type="catalytic activity">
    <reaction evidence="7">
        <text>a 2'-deoxycytidine in DNA + S-adenosyl-L-methionine = an N(4)-methyl-2'-deoxycytidine in DNA + S-adenosyl-L-homocysteine + H(+)</text>
        <dbReference type="Rhea" id="RHEA:16857"/>
        <dbReference type="Rhea" id="RHEA-COMP:11369"/>
        <dbReference type="Rhea" id="RHEA-COMP:13674"/>
        <dbReference type="ChEBI" id="CHEBI:15378"/>
        <dbReference type="ChEBI" id="CHEBI:57856"/>
        <dbReference type="ChEBI" id="CHEBI:59789"/>
        <dbReference type="ChEBI" id="CHEBI:85452"/>
        <dbReference type="ChEBI" id="CHEBI:137933"/>
        <dbReference type="EC" id="2.1.1.113"/>
    </reaction>
</comment>
<evidence type="ECO:0000256" key="6">
    <source>
        <dbReference type="ARBA" id="ARBA00022747"/>
    </source>
</evidence>
<organism evidence="9 10">
    <name type="scientific">Actinomadura nitritigenes</name>
    <dbReference type="NCBI Taxonomy" id="134602"/>
    <lineage>
        <taxon>Bacteria</taxon>
        <taxon>Bacillati</taxon>
        <taxon>Actinomycetota</taxon>
        <taxon>Actinomycetes</taxon>
        <taxon>Streptosporangiales</taxon>
        <taxon>Thermomonosporaceae</taxon>
        <taxon>Actinomadura</taxon>
    </lineage>
</organism>
<dbReference type="InterPro" id="IPR017985">
    <property type="entry name" value="MeTrfase_CN4_CS"/>
</dbReference>
<evidence type="ECO:0000259" key="8">
    <source>
        <dbReference type="Pfam" id="PF01170"/>
    </source>
</evidence>
<comment type="caution">
    <text evidence="9">The sequence shown here is derived from an EMBL/GenBank/DDBJ whole genome shotgun (WGS) entry which is preliminary data.</text>
</comment>
<evidence type="ECO:0000256" key="1">
    <source>
        <dbReference type="ARBA" id="ARBA00010203"/>
    </source>
</evidence>
<feature type="domain" description="Ribosomal RNA large subunit methyltransferase K/L-like methyltransferase" evidence="8">
    <location>
        <begin position="13"/>
        <end position="45"/>
    </location>
</feature>
<evidence type="ECO:0000256" key="7">
    <source>
        <dbReference type="ARBA" id="ARBA00049120"/>
    </source>
</evidence>
<evidence type="ECO:0000256" key="5">
    <source>
        <dbReference type="ARBA" id="ARBA00022691"/>
    </source>
</evidence>
<keyword evidence="4" id="KW-0808">Transferase</keyword>
<sequence>MTVSTLKTIHPFPARMAPEIARAAVQSLKPRSTLLDPMCGSGTVLRCAVESEVRAIGFDLDPLAVLMARSWVTPVDPARLMHDAHVVLQAAKELPLDEIKLFWHDQETSAFVGYWFARQQRLQLGALAAVLRNTMLPTRDALMVALSRMIVTKEGGASLARDVSHSRPHRVAMENTYDVYEGFITSVRALLRRLQPELIRSEAEVSQGDCRDLGQVGDSSIDCVITSPPYLNAIDYLRGHRLSLVWLGFSASEIRSIRSDSVGAERSAPTCLVDVEQYVSSESGSSLPGRYIGWIRRYYADASLIVREITRVLKPGGQLVLVVGNSFLRGCVVDNARIVRDLLEEHGLQGIEWREREIPARRRYLPPPSGNSPLAFRMRAEVVLSGTMS</sequence>
<dbReference type="PRINTS" id="PR00507">
    <property type="entry name" value="N12N6MTFRASE"/>
</dbReference>
<evidence type="ECO:0000256" key="2">
    <source>
        <dbReference type="ARBA" id="ARBA00012185"/>
    </source>
</evidence>
<dbReference type="EMBL" id="JAGEOK010000003">
    <property type="protein sequence ID" value="MBO2436909.1"/>
    <property type="molecule type" value="Genomic_DNA"/>
</dbReference>
<dbReference type="RefSeq" id="WP_208265189.1">
    <property type="nucleotide sequence ID" value="NZ_JAGEOK010000003.1"/>
</dbReference>
<dbReference type="Pfam" id="PF01170">
    <property type="entry name" value="UPF0020"/>
    <property type="match status" value="1"/>
</dbReference>
<dbReference type="EC" id="2.1.1.113" evidence="2"/>
<proteinExistence type="inferred from homology"/>
<dbReference type="PROSITE" id="PS00093">
    <property type="entry name" value="N4_MTASE"/>
    <property type="match status" value="1"/>
</dbReference>